<dbReference type="EMBL" id="CP009245">
    <property type="protein sequence ID" value="APT85422.1"/>
    <property type="molecule type" value="Genomic_DNA"/>
</dbReference>
<evidence type="ECO:0000313" key="3">
    <source>
        <dbReference type="Proteomes" id="UP000185478"/>
    </source>
</evidence>
<keyword evidence="1" id="KW-0732">Signal</keyword>
<organism evidence="2 3">
    <name type="scientific">Corynebacterium aquilae DSM 44791</name>
    <dbReference type="NCBI Taxonomy" id="1431546"/>
    <lineage>
        <taxon>Bacteria</taxon>
        <taxon>Bacillati</taxon>
        <taxon>Actinomycetota</taxon>
        <taxon>Actinomycetes</taxon>
        <taxon>Mycobacteriales</taxon>
        <taxon>Corynebacteriaceae</taxon>
        <taxon>Corynebacterium</taxon>
    </lineage>
</organism>
<reference evidence="2 3" key="1">
    <citation type="submission" date="2014-08" db="EMBL/GenBank/DDBJ databases">
        <title>Complete genome sequence of Corynebacterium aquilae S-613T(T) (=DSM 44791(T)), isolated from the choana of a healthy golden eagle.</title>
        <authorList>
            <person name="Ruckert C."/>
            <person name="Albersmeier A."/>
            <person name="Winkler A."/>
            <person name="Kalinowski J."/>
        </authorList>
    </citation>
    <scope>NUCLEOTIDE SEQUENCE [LARGE SCALE GENOMIC DNA]</scope>
    <source>
        <strain evidence="2 3">S-613</strain>
    </source>
</reference>
<feature type="signal peptide" evidence="1">
    <location>
        <begin position="1"/>
        <end position="26"/>
    </location>
</feature>
<dbReference type="RefSeq" id="WP_075727466.1">
    <property type="nucleotide sequence ID" value="NZ_CP009245.1"/>
</dbReference>
<evidence type="ECO:0000256" key="1">
    <source>
        <dbReference type="SAM" id="SignalP"/>
    </source>
</evidence>
<protein>
    <submittedName>
        <fullName evidence="2">Uncharacterized protein</fullName>
    </submittedName>
</protein>
<feature type="chain" id="PRO_5012318143" evidence="1">
    <location>
        <begin position="27"/>
        <end position="138"/>
    </location>
</feature>
<dbReference type="Proteomes" id="UP000185478">
    <property type="component" value="Chromosome"/>
</dbReference>
<dbReference type="KEGG" id="caqu:CAQU_10600"/>
<accession>A0A1L7CHT8</accession>
<proteinExistence type="predicted"/>
<keyword evidence="3" id="KW-1185">Reference proteome</keyword>
<gene>
    <name evidence="2" type="ORF">CAQU_10600</name>
</gene>
<dbReference type="AlphaFoldDB" id="A0A1L7CHT8"/>
<name>A0A1L7CHT8_9CORY</name>
<evidence type="ECO:0000313" key="2">
    <source>
        <dbReference type="EMBL" id="APT85422.1"/>
    </source>
</evidence>
<sequence length="138" mass="14655">MKFSKTTVVALFASATLFGSTAVAHADDLTPEEREIVANLQNYYSNYADEATCADLEVDSRNFSDRAEARAFLRGLAAQEHADLAATLRPIAYAEINRVSEAFIDTILDKAVSCGVLKDSAPRGLGNANGTGGSSFSS</sequence>